<accession>A0A0K1EBI8</accession>
<dbReference type="AlphaFoldDB" id="A0A0K1EBI8"/>
<keyword evidence="2" id="KW-0732">Signal</keyword>
<evidence type="ECO:0000313" key="3">
    <source>
        <dbReference type="EMBL" id="AKT37943.1"/>
    </source>
</evidence>
<dbReference type="OrthoDB" id="5380843at2"/>
<organism evidence="3 4">
    <name type="scientific">Chondromyces crocatus</name>
    <dbReference type="NCBI Taxonomy" id="52"/>
    <lineage>
        <taxon>Bacteria</taxon>
        <taxon>Pseudomonadati</taxon>
        <taxon>Myxococcota</taxon>
        <taxon>Polyangia</taxon>
        <taxon>Polyangiales</taxon>
        <taxon>Polyangiaceae</taxon>
        <taxon>Chondromyces</taxon>
    </lineage>
</organism>
<evidence type="ECO:0008006" key="5">
    <source>
        <dbReference type="Google" id="ProtNLM"/>
    </source>
</evidence>
<dbReference type="STRING" id="52.CMC5_020840"/>
<gene>
    <name evidence="3" type="ORF">CMC5_020840</name>
</gene>
<sequence>MGRRRHHWLILLGAVTLGSMATMPGCGCGSDDGQNPANTGGAGGVGGDGSGGEGGGLFPVGPGGGNTPQVECTEPCEQGNICSHGTCVPLTPCTNDNDCSNDTYCVAAEGCLPWEGAMPSNDDQCINVIAPGIFSPKMKCEFSAAPDGDAFPGHVDVQGTPIVVNFNVPADSGPPSIAATFTATVNNGYTEDLGVIRVLRGTNCTLEANLGGTDLDGDGTIDWIVSSASLAAGDLDGDGSAEIVAYGADGSMLAFTRKAGNWQLLWKSPYPGGVNWTPCNTANRRCTYGWSGPAIHDLDDDGIPEVLREGAVFSATGAFITGNPPGYLNYSQGMFPIVANLDDDPAIETTNGDFIWEWTPTGWVMESYFPGANPAVPGHVALADFGAYGGAGIPANSPEIVVVRSVSGSHTVTVYARDGVYAQPPTAVPGAGGGGPPTISDFDGDGLPEVAVAGQAYYTIYDIDCGPNPRPNGTCSAGPCDFAPGGVCPTNGYIAWSRQTQDISSNVTGSSVFDFEADGVSEVVYGDECFTRVYNGQTGDVLFSQYRSSCTWNENPIIADVDGNFRADLVVPSNKACSQGGAGVACNMLDANGVDVQFPGLRCEQSTDCVSGVCDNGLCRCTADGQCCGAMNDAACLAEGYRCAPPPAGTPGSGNTCRAAHPTGVSGIRVYSDANDKWVRSRTIWNQHAYAVTHVNEDGTIPRTSQWVQNWTVPALNNFRQNVPGNQNGTATGDATAGASISVSCGGTGATMRAPICNRGADSIGTGLSVGFYAGGTNVCATATSKALAPGECETVSCVWATAPTSQGAAVDVTVIPNDDGAYAECKPGNNEGLLRGVFCTPPQ</sequence>
<dbReference type="InterPro" id="IPR028994">
    <property type="entry name" value="Integrin_alpha_N"/>
</dbReference>
<protein>
    <recommendedName>
        <fullName evidence="5">CARDB domain-containing protein</fullName>
    </recommendedName>
</protein>
<reference evidence="3 4" key="1">
    <citation type="submission" date="2015-07" db="EMBL/GenBank/DDBJ databases">
        <title>Genome analysis of myxobacterium Chondromyces crocatus Cm c5 reveals a high potential for natural compound synthesis and the genetic basis for the loss of fruiting body formation.</title>
        <authorList>
            <person name="Zaburannyi N."/>
            <person name="Bunk B."/>
            <person name="Maier J."/>
            <person name="Overmann J."/>
            <person name="Mueller R."/>
        </authorList>
    </citation>
    <scope>NUCLEOTIDE SEQUENCE [LARGE SCALE GENOMIC DNA]</scope>
    <source>
        <strain evidence="3 4">Cm c5</strain>
    </source>
</reference>
<dbReference type="SUPFAM" id="SSF69318">
    <property type="entry name" value="Integrin alpha N-terminal domain"/>
    <property type="match status" value="1"/>
</dbReference>
<feature type="chain" id="PRO_5005459195" description="CARDB domain-containing protein" evidence="2">
    <location>
        <begin position="22"/>
        <end position="844"/>
    </location>
</feature>
<feature type="signal peptide" evidence="2">
    <location>
        <begin position="1"/>
        <end position="21"/>
    </location>
</feature>
<dbReference type="EMBL" id="CP012159">
    <property type="protein sequence ID" value="AKT37943.1"/>
    <property type="molecule type" value="Genomic_DNA"/>
</dbReference>
<proteinExistence type="predicted"/>
<evidence type="ECO:0000256" key="2">
    <source>
        <dbReference type="SAM" id="SignalP"/>
    </source>
</evidence>
<feature type="compositionally biased region" description="Gly residues" evidence="1">
    <location>
        <begin position="40"/>
        <end position="62"/>
    </location>
</feature>
<feature type="region of interest" description="Disordered" evidence="1">
    <location>
        <begin position="37"/>
        <end position="62"/>
    </location>
</feature>
<evidence type="ECO:0000313" key="4">
    <source>
        <dbReference type="Proteomes" id="UP000067626"/>
    </source>
</evidence>
<dbReference type="Gene3D" id="2.60.40.10">
    <property type="entry name" value="Immunoglobulins"/>
    <property type="match status" value="1"/>
</dbReference>
<dbReference type="InterPro" id="IPR013783">
    <property type="entry name" value="Ig-like_fold"/>
</dbReference>
<dbReference type="RefSeq" id="WP_156338427.1">
    <property type="nucleotide sequence ID" value="NZ_CP012159.1"/>
</dbReference>
<evidence type="ECO:0000256" key="1">
    <source>
        <dbReference type="SAM" id="MobiDB-lite"/>
    </source>
</evidence>
<name>A0A0K1EBI8_CHOCO</name>
<dbReference type="Proteomes" id="UP000067626">
    <property type="component" value="Chromosome"/>
</dbReference>
<keyword evidence="4" id="KW-1185">Reference proteome</keyword>
<dbReference type="KEGG" id="ccro:CMC5_020840"/>